<dbReference type="PANTHER" id="PTHR43065:SF34">
    <property type="entry name" value="SPORULATION KINASE A"/>
    <property type="match status" value="1"/>
</dbReference>
<dbReference type="EMBL" id="QVTE01000016">
    <property type="protein sequence ID" value="RFU70449.1"/>
    <property type="molecule type" value="Genomic_DNA"/>
</dbReference>
<evidence type="ECO:0000256" key="1">
    <source>
        <dbReference type="ARBA" id="ARBA00000085"/>
    </source>
</evidence>
<dbReference type="SUPFAM" id="SSF55874">
    <property type="entry name" value="ATPase domain of HSP90 chaperone/DNA topoisomerase II/histidine kinase"/>
    <property type="match status" value="1"/>
</dbReference>
<evidence type="ECO:0000313" key="11">
    <source>
        <dbReference type="Proteomes" id="UP000264541"/>
    </source>
</evidence>
<dbReference type="GO" id="GO:0000155">
    <property type="term" value="F:phosphorelay sensor kinase activity"/>
    <property type="evidence" value="ECO:0007669"/>
    <property type="project" value="InterPro"/>
</dbReference>
<feature type="domain" description="Histidine kinase" evidence="9">
    <location>
        <begin position="211"/>
        <end position="420"/>
    </location>
</feature>
<dbReference type="Gene3D" id="3.30.565.10">
    <property type="entry name" value="Histidine kinase-like ATPase, C-terminal domain"/>
    <property type="match status" value="1"/>
</dbReference>
<keyword evidence="5" id="KW-0547">Nucleotide-binding</keyword>
<organism evidence="10 11">
    <name type="scientific">Peribacillus saganii</name>
    <dbReference type="NCBI Taxonomy" id="2303992"/>
    <lineage>
        <taxon>Bacteria</taxon>
        <taxon>Bacillati</taxon>
        <taxon>Bacillota</taxon>
        <taxon>Bacilli</taxon>
        <taxon>Bacillales</taxon>
        <taxon>Bacillaceae</taxon>
        <taxon>Peribacillus</taxon>
    </lineage>
</organism>
<dbReference type="AlphaFoldDB" id="A0A372LQF4"/>
<dbReference type="SMART" id="SM00387">
    <property type="entry name" value="HATPase_c"/>
    <property type="match status" value="1"/>
</dbReference>
<dbReference type="Pfam" id="PF02518">
    <property type="entry name" value="HATPase_c"/>
    <property type="match status" value="1"/>
</dbReference>
<protein>
    <recommendedName>
        <fullName evidence="2">histidine kinase</fullName>
        <ecNumber evidence="2">2.7.13.3</ecNumber>
    </recommendedName>
</protein>
<dbReference type="PRINTS" id="PR00344">
    <property type="entry name" value="BCTRLSENSOR"/>
</dbReference>
<dbReference type="SUPFAM" id="SSF47384">
    <property type="entry name" value="Homodimeric domain of signal transducing histidine kinase"/>
    <property type="match status" value="1"/>
</dbReference>
<dbReference type="CDD" id="cd00082">
    <property type="entry name" value="HisKA"/>
    <property type="match status" value="1"/>
</dbReference>
<reference evidence="10 11" key="1">
    <citation type="submission" date="2018-08" db="EMBL/GenBank/DDBJ databases">
        <title>Bacillus chawlae sp. nov., Bacillus glennii sp. nov., and Bacillus saganii sp. nov. Isolated from the Vehicle Assembly Building at Kennedy Space Center where the Viking Spacecraft were Assembled.</title>
        <authorList>
            <person name="Seuylemezian A."/>
            <person name="Vaishampayan P."/>
        </authorList>
    </citation>
    <scope>NUCLEOTIDE SEQUENCE [LARGE SCALE GENOMIC DNA]</scope>
    <source>
        <strain evidence="10 11">V47-23a</strain>
    </source>
</reference>
<dbReference type="InterPro" id="IPR036097">
    <property type="entry name" value="HisK_dim/P_sf"/>
</dbReference>
<evidence type="ECO:0000256" key="7">
    <source>
        <dbReference type="ARBA" id="ARBA00022840"/>
    </source>
</evidence>
<gene>
    <name evidence="10" type="ORF">D0469_07225</name>
</gene>
<proteinExistence type="predicted"/>
<dbReference type="Gene3D" id="3.30.450.20">
    <property type="entry name" value="PAS domain"/>
    <property type="match status" value="1"/>
</dbReference>
<dbReference type="GO" id="GO:0005524">
    <property type="term" value="F:ATP binding"/>
    <property type="evidence" value="ECO:0007669"/>
    <property type="project" value="UniProtKB-KW"/>
</dbReference>
<dbReference type="OrthoDB" id="9815750at2"/>
<accession>A0A372LQF4</accession>
<dbReference type="PANTHER" id="PTHR43065">
    <property type="entry name" value="SENSOR HISTIDINE KINASE"/>
    <property type="match status" value="1"/>
</dbReference>
<dbReference type="InterPro" id="IPR003594">
    <property type="entry name" value="HATPase_dom"/>
</dbReference>
<dbReference type="Proteomes" id="UP000264541">
    <property type="component" value="Unassembled WGS sequence"/>
</dbReference>
<dbReference type="InterPro" id="IPR005467">
    <property type="entry name" value="His_kinase_dom"/>
</dbReference>
<dbReference type="SUPFAM" id="SSF55785">
    <property type="entry name" value="PYP-like sensor domain (PAS domain)"/>
    <property type="match status" value="1"/>
</dbReference>
<evidence type="ECO:0000313" key="10">
    <source>
        <dbReference type="EMBL" id="RFU70449.1"/>
    </source>
</evidence>
<keyword evidence="8" id="KW-0902">Two-component regulatory system</keyword>
<dbReference type="Pfam" id="PF00512">
    <property type="entry name" value="HisKA"/>
    <property type="match status" value="1"/>
</dbReference>
<evidence type="ECO:0000256" key="2">
    <source>
        <dbReference type="ARBA" id="ARBA00012438"/>
    </source>
</evidence>
<keyword evidence="6" id="KW-0418">Kinase</keyword>
<sequence>MGQELEWKYVSKYKGNPHKFNSPQEELDLYKRIIAELPIDIDYIDAKTNIRIWKKKNDKAIFTEEVKEKDTVISELVYPSIGYKIEQLEVFLQSMLDVVPHHIVFIDKNGMITLCNTQTLIDLNETKEQVIGKHISNLLKIDDADIKLLETLRTGKEIYNEEILDSNYGIINTRIIYDDNGDILRVIGLFHFLNHLKEAEKMNMIGQISASIAHEVRNPLTTVRGYLQLMGQGQLEADSTLFRTLLIPELDRANKIISDFLMISKSSPMTKEPELVSDFVAQFMGLLYSEAILKKVDLVVNISEGLDGTLILVNQSELIQVFINLFNNAVESKGNGDLKISLVCTREKDCVIFQLKDNGTGIENQHLKYIFDPFFSTKETGTGLGLSLSKKIIELHGGTLSVSSTPNKGTVFTIKLPIMV</sequence>
<keyword evidence="4" id="KW-0808">Transferase</keyword>
<comment type="catalytic activity">
    <reaction evidence="1">
        <text>ATP + protein L-histidine = ADP + protein N-phospho-L-histidine.</text>
        <dbReference type="EC" id="2.7.13.3"/>
    </reaction>
</comment>
<evidence type="ECO:0000259" key="9">
    <source>
        <dbReference type="PROSITE" id="PS50109"/>
    </source>
</evidence>
<keyword evidence="3" id="KW-0597">Phosphoprotein</keyword>
<dbReference type="InterPro" id="IPR003661">
    <property type="entry name" value="HisK_dim/P_dom"/>
</dbReference>
<evidence type="ECO:0000256" key="3">
    <source>
        <dbReference type="ARBA" id="ARBA00022553"/>
    </source>
</evidence>
<dbReference type="PROSITE" id="PS50109">
    <property type="entry name" value="HIS_KIN"/>
    <property type="match status" value="1"/>
</dbReference>
<comment type="caution">
    <text evidence="10">The sequence shown here is derived from an EMBL/GenBank/DDBJ whole genome shotgun (WGS) entry which is preliminary data.</text>
</comment>
<dbReference type="Gene3D" id="1.10.287.130">
    <property type="match status" value="1"/>
</dbReference>
<evidence type="ECO:0000256" key="4">
    <source>
        <dbReference type="ARBA" id="ARBA00022679"/>
    </source>
</evidence>
<keyword evidence="11" id="KW-1185">Reference proteome</keyword>
<dbReference type="EC" id="2.7.13.3" evidence="2"/>
<dbReference type="InterPro" id="IPR004358">
    <property type="entry name" value="Sig_transdc_His_kin-like_C"/>
</dbReference>
<dbReference type="SMART" id="SM00388">
    <property type="entry name" value="HisKA"/>
    <property type="match status" value="1"/>
</dbReference>
<dbReference type="InterPro" id="IPR035965">
    <property type="entry name" value="PAS-like_dom_sf"/>
</dbReference>
<name>A0A372LQF4_9BACI</name>
<keyword evidence="7" id="KW-0067">ATP-binding</keyword>
<evidence type="ECO:0000256" key="5">
    <source>
        <dbReference type="ARBA" id="ARBA00022741"/>
    </source>
</evidence>
<dbReference type="InterPro" id="IPR036890">
    <property type="entry name" value="HATPase_C_sf"/>
</dbReference>
<evidence type="ECO:0000256" key="6">
    <source>
        <dbReference type="ARBA" id="ARBA00022777"/>
    </source>
</evidence>
<evidence type="ECO:0000256" key="8">
    <source>
        <dbReference type="ARBA" id="ARBA00023012"/>
    </source>
</evidence>